<keyword evidence="5" id="KW-0808">Transferase</keyword>
<evidence type="ECO:0000256" key="1">
    <source>
        <dbReference type="ARBA" id="ARBA00022741"/>
    </source>
</evidence>
<feature type="region of interest" description="Disordered" evidence="3">
    <location>
        <begin position="563"/>
        <end position="592"/>
    </location>
</feature>
<dbReference type="GeneID" id="16075923"/>
<feature type="compositionally biased region" description="Polar residues" evidence="3">
    <location>
        <begin position="287"/>
        <end position="299"/>
    </location>
</feature>
<keyword evidence="5" id="KW-0418">Kinase</keyword>
<dbReference type="SUPFAM" id="SSF56112">
    <property type="entry name" value="Protein kinase-like (PK-like)"/>
    <property type="match status" value="1"/>
</dbReference>
<feature type="compositionally biased region" description="Polar residues" evidence="3">
    <location>
        <begin position="378"/>
        <end position="387"/>
    </location>
</feature>
<feature type="region of interest" description="Disordered" evidence="3">
    <location>
        <begin position="283"/>
        <end position="316"/>
    </location>
</feature>
<dbReference type="Gene3D" id="1.10.510.10">
    <property type="entry name" value="Transferase(Phosphotransferase) domain 1"/>
    <property type="match status" value="1"/>
</dbReference>
<name>F2U636_SALR5</name>
<feature type="region of interest" description="Disordered" evidence="3">
    <location>
        <begin position="624"/>
        <end position="646"/>
    </location>
</feature>
<gene>
    <name evidence="5" type="ORF">PTSG_12045</name>
</gene>
<keyword evidence="6" id="KW-1185">Reference proteome</keyword>
<organism evidence="6">
    <name type="scientific">Salpingoeca rosetta (strain ATCC 50818 / BSB-021)</name>
    <dbReference type="NCBI Taxonomy" id="946362"/>
    <lineage>
        <taxon>Eukaryota</taxon>
        <taxon>Choanoflagellata</taxon>
        <taxon>Craspedida</taxon>
        <taxon>Salpingoecidae</taxon>
        <taxon>Salpingoeca</taxon>
    </lineage>
</organism>
<evidence type="ECO:0000256" key="2">
    <source>
        <dbReference type="ARBA" id="ARBA00022840"/>
    </source>
</evidence>
<dbReference type="eggNOG" id="KOG0196">
    <property type="taxonomic scope" value="Eukaryota"/>
</dbReference>
<evidence type="ECO:0000313" key="6">
    <source>
        <dbReference type="Proteomes" id="UP000007799"/>
    </source>
</evidence>
<evidence type="ECO:0000259" key="4">
    <source>
        <dbReference type="PROSITE" id="PS50011"/>
    </source>
</evidence>
<dbReference type="InterPro" id="IPR000719">
    <property type="entry name" value="Prot_kinase_dom"/>
</dbReference>
<dbReference type="KEGG" id="sre:PTSG_12045"/>
<dbReference type="PROSITE" id="PS00109">
    <property type="entry name" value="PROTEIN_KINASE_TYR"/>
    <property type="match status" value="1"/>
</dbReference>
<dbReference type="InterPro" id="IPR008266">
    <property type="entry name" value="Tyr_kinase_AS"/>
</dbReference>
<dbReference type="PANTHER" id="PTHR24418">
    <property type="entry name" value="TYROSINE-PROTEIN KINASE"/>
    <property type="match status" value="1"/>
</dbReference>
<keyword evidence="1" id="KW-0547">Nucleotide-binding</keyword>
<dbReference type="InterPro" id="IPR011009">
    <property type="entry name" value="Kinase-like_dom_sf"/>
</dbReference>
<evidence type="ECO:0000256" key="3">
    <source>
        <dbReference type="SAM" id="MobiDB-lite"/>
    </source>
</evidence>
<feature type="compositionally biased region" description="Basic residues" evidence="3">
    <location>
        <begin position="401"/>
        <end position="417"/>
    </location>
</feature>
<dbReference type="PRINTS" id="PR01217">
    <property type="entry name" value="PRICHEXTENSN"/>
</dbReference>
<reference evidence="5" key="1">
    <citation type="submission" date="2009-08" db="EMBL/GenBank/DDBJ databases">
        <title>Annotation of Salpingoeca rosetta.</title>
        <authorList>
            <consortium name="The Broad Institute Genome Sequencing Platform"/>
            <person name="Russ C."/>
            <person name="Cuomo C."/>
            <person name="Burger G."/>
            <person name="Gray M.W."/>
            <person name="Holland P.W.H."/>
            <person name="King N."/>
            <person name="Lang F.B.F."/>
            <person name="Roger A.J."/>
            <person name="Ruiz-Trillo I."/>
            <person name="Young S.K."/>
            <person name="Zeng Q."/>
            <person name="Gargeya S."/>
            <person name="Alvarado L."/>
            <person name="Berlin A."/>
            <person name="Chapman S.B."/>
            <person name="Chen Z."/>
            <person name="Freedman E."/>
            <person name="Gellesch M."/>
            <person name="Goldberg J."/>
            <person name="Griggs A."/>
            <person name="Gujja S."/>
            <person name="Heilman E."/>
            <person name="Heiman D."/>
            <person name="Howarth C."/>
            <person name="Mehta T."/>
            <person name="Neiman D."/>
            <person name="Pearson M."/>
            <person name="Roberts A."/>
            <person name="Saif S."/>
            <person name="Shea T."/>
            <person name="Shenoy N."/>
            <person name="Sisk P."/>
            <person name="Stolte C."/>
            <person name="Sykes S."/>
            <person name="White J."/>
            <person name="Yandava C."/>
            <person name="Haas B."/>
            <person name="Nusbaum C."/>
            <person name="Birren B."/>
        </authorList>
    </citation>
    <scope>NUCLEOTIDE SEQUENCE [LARGE SCALE GENOMIC DNA]</scope>
    <source>
        <strain evidence="5">ATCC 50818</strain>
    </source>
</reference>
<dbReference type="PROSITE" id="PS50011">
    <property type="entry name" value="PROTEIN_KINASE_DOM"/>
    <property type="match status" value="1"/>
</dbReference>
<feature type="compositionally biased region" description="Pro residues" evidence="3">
    <location>
        <begin position="419"/>
        <end position="460"/>
    </location>
</feature>
<dbReference type="STRING" id="946362.F2U636"/>
<dbReference type="EMBL" id="GL832962">
    <property type="protein sequence ID" value="EGD82977.1"/>
    <property type="molecule type" value="Genomic_DNA"/>
</dbReference>
<dbReference type="InParanoid" id="F2U636"/>
<feature type="compositionally biased region" description="Basic residues" evidence="3">
    <location>
        <begin position="629"/>
        <end position="646"/>
    </location>
</feature>
<keyword evidence="2" id="KW-0067">ATP-binding</keyword>
<dbReference type="OMA" id="ANHEYEA"/>
<dbReference type="RefSeq" id="XP_004995341.1">
    <property type="nucleotide sequence ID" value="XM_004995284.1"/>
</dbReference>
<dbReference type="GO" id="GO:0004672">
    <property type="term" value="F:protein kinase activity"/>
    <property type="evidence" value="ECO:0007669"/>
    <property type="project" value="InterPro"/>
</dbReference>
<dbReference type="InterPro" id="IPR001245">
    <property type="entry name" value="Ser-Thr/Tyr_kinase_cat_dom"/>
</dbReference>
<sequence>MSRPAYSVGNASAVQHVPRKHLSLEKVVFSEGIFSFCIGQVKDKTTIPVLALVVSEKGHDAHRQHLLKEAALLSKLNHPNVMAVHGVVVSEPPYTLLLEEANHGTVQSYFMTHADLDVALLRKFAREVCSALNYLGRVNCVHWDVASRNVFLTSKLTCKLGSFGREKRMTDRAPNGYYTAPSGVVLRRWSPPEVGLNEGSVRRIAQTEDIWGYGIFLYEIFTQCRIPYGDATWTEEQMYLDTMMDAQEGSLLPQRIEKRLSSEQALKELDNIFSAVASTAADGMKSSARQSDMATPPRTQQQQQQMDSSSHMRTSPGGIEAAISALQSVLDENTSPEKQQPPPAAVSTATPTSAARVRPTATTSTSTGTSMSPAPQRSFASATTAVTPRTAPSPAGVTSQPKRKSKIPPLKTLRHARAPSPPPAPSPPRQPTPPPPPPPPPPREPTPPPPPREPTPPPVEPAVAVADASTSPITTEDLESLLEPKKVTAEIGLQTDEVEEPRPQTADVGFQVELAPPAPPPRPAITEQTAQLINDNVTLKTDLQAMRRALAGALRLKADILEGTYEPPPPEEGDDDDDAGVGGGVGDGSPTYDVANHEYEAVHSGVMRASDDYEYEELHGFNTPAGGGRHFRHNAHAGSIRGKKRAVKPKVIERFTSLFSDPRDAQALVHKVQ</sequence>
<dbReference type="Proteomes" id="UP000007799">
    <property type="component" value="Unassembled WGS sequence"/>
</dbReference>
<accession>F2U636</accession>
<feature type="compositionally biased region" description="Acidic residues" evidence="3">
    <location>
        <begin position="569"/>
        <end position="579"/>
    </location>
</feature>
<dbReference type="GO" id="GO:0005524">
    <property type="term" value="F:ATP binding"/>
    <property type="evidence" value="ECO:0007669"/>
    <property type="project" value="UniProtKB-KW"/>
</dbReference>
<dbReference type="AlphaFoldDB" id="F2U636"/>
<proteinExistence type="predicted"/>
<feature type="region of interest" description="Disordered" evidence="3">
    <location>
        <begin position="331"/>
        <end position="504"/>
    </location>
</feature>
<evidence type="ECO:0000313" key="5">
    <source>
        <dbReference type="EMBL" id="EGD82977.1"/>
    </source>
</evidence>
<dbReference type="Pfam" id="PF07714">
    <property type="entry name" value="PK_Tyr_Ser-Thr"/>
    <property type="match status" value="1"/>
</dbReference>
<dbReference type="InterPro" id="IPR050198">
    <property type="entry name" value="Non-receptor_tyrosine_kinases"/>
</dbReference>
<protein>
    <submittedName>
        <fullName evidence="5">TK protein kinase</fullName>
    </submittedName>
</protein>
<feature type="compositionally biased region" description="Low complexity" evidence="3">
    <location>
        <begin position="345"/>
        <end position="375"/>
    </location>
</feature>
<dbReference type="OrthoDB" id="346907at2759"/>
<feature type="domain" description="Protein kinase" evidence="4">
    <location>
        <begin position="1"/>
        <end position="314"/>
    </location>
</feature>
<dbReference type="PRINTS" id="PR00109">
    <property type="entry name" value="TYRKINASE"/>
</dbReference>